<evidence type="ECO:0008006" key="3">
    <source>
        <dbReference type="Google" id="ProtNLM"/>
    </source>
</evidence>
<dbReference type="EMBL" id="JAIWYP010000002">
    <property type="protein sequence ID" value="KAH3866776.1"/>
    <property type="molecule type" value="Genomic_DNA"/>
</dbReference>
<comment type="caution">
    <text evidence="1">The sequence shown here is derived from an EMBL/GenBank/DDBJ whole genome shotgun (WGS) entry which is preliminary data.</text>
</comment>
<dbReference type="InterPro" id="IPR016187">
    <property type="entry name" value="CTDL_fold"/>
</dbReference>
<keyword evidence="2" id="KW-1185">Reference proteome</keyword>
<sequence length="86" mass="9547">MTSIHSSRYVQLVPIPSYPVAMSSCDQGWISFDDSCFYFALDELVNYSEAEKFCEQVDEDIVLPNDAAEDEFIVGKLSLAAGDVRG</sequence>
<reference evidence="1" key="1">
    <citation type="journal article" date="2019" name="bioRxiv">
        <title>The Genome of the Zebra Mussel, Dreissena polymorpha: A Resource for Invasive Species Research.</title>
        <authorList>
            <person name="McCartney M.A."/>
            <person name="Auch B."/>
            <person name="Kono T."/>
            <person name="Mallez S."/>
            <person name="Zhang Y."/>
            <person name="Obille A."/>
            <person name="Becker A."/>
            <person name="Abrahante J.E."/>
            <person name="Garbe J."/>
            <person name="Badalamenti J.P."/>
            <person name="Herman A."/>
            <person name="Mangelson H."/>
            <person name="Liachko I."/>
            <person name="Sullivan S."/>
            <person name="Sone E.D."/>
            <person name="Koren S."/>
            <person name="Silverstein K.A.T."/>
            <person name="Beckman K.B."/>
            <person name="Gohl D.M."/>
        </authorList>
    </citation>
    <scope>NUCLEOTIDE SEQUENCE</scope>
    <source>
        <strain evidence="1">Duluth1</strain>
        <tissue evidence="1">Whole animal</tissue>
    </source>
</reference>
<evidence type="ECO:0000313" key="2">
    <source>
        <dbReference type="Proteomes" id="UP000828390"/>
    </source>
</evidence>
<name>A0A9D4RFP6_DREPO</name>
<dbReference type="AlphaFoldDB" id="A0A9D4RFP6"/>
<organism evidence="1 2">
    <name type="scientific">Dreissena polymorpha</name>
    <name type="common">Zebra mussel</name>
    <name type="synonym">Mytilus polymorpha</name>
    <dbReference type="NCBI Taxonomy" id="45954"/>
    <lineage>
        <taxon>Eukaryota</taxon>
        <taxon>Metazoa</taxon>
        <taxon>Spiralia</taxon>
        <taxon>Lophotrochozoa</taxon>
        <taxon>Mollusca</taxon>
        <taxon>Bivalvia</taxon>
        <taxon>Autobranchia</taxon>
        <taxon>Heteroconchia</taxon>
        <taxon>Euheterodonta</taxon>
        <taxon>Imparidentia</taxon>
        <taxon>Neoheterodontei</taxon>
        <taxon>Myida</taxon>
        <taxon>Dreissenoidea</taxon>
        <taxon>Dreissenidae</taxon>
        <taxon>Dreissena</taxon>
    </lineage>
</organism>
<evidence type="ECO:0000313" key="1">
    <source>
        <dbReference type="EMBL" id="KAH3866776.1"/>
    </source>
</evidence>
<protein>
    <recommendedName>
        <fullName evidence="3">C-type lectin domain-containing protein</fullName>
    </recommendedName>
</protein>
<gene>
    <name evidence="1" type="ORF">DPMN_029875</name>
</gene>
<dbReference type="SUPFAM" id="SSF56436">
    <property type="entry name" value="C-type lectin-like"/>
    <property type="match status" value="1"/>
</dbReference>
<dbReference type="Proteomes" id="UP000828390">
    <property type="component" value="Unassembled WGS sequence"/>
</dbReference>
<proteinExistence type="predicted"/>
<dbReference type="InterPro" id="IPR016186">
    <property type="entry name" value="C-type_lectin-like/link_sf"/>
</dbReference>
<dbReference type="Gene3D" id="3.10.100.10">
    <property type="entry name" value="Mannose-Binding Protein A, subunit A"/>
    <property type="match status" value="1"/>
</dbReference>
<accession>A0A9D4RFP6</accession>
<reference evidence="1" key="2">
    <citation type="submission" date="2020-11" db="EMBL/GenBank/DDBJ databases">
        <authorList>
            <person name="McCartney M.A."/>
            <person name="Auch B."/>
            <person name="Kono T."/>
            <person name="Mallez S."/>
            <person name="Becker A."/>
            <person name="Gohl D.M."/>
            <person name="Silverstein K.A.T."/>
            <person name="Koren S."/>
            <person name="Bechman K.B."/>
            <person name="Herman A."/>
            <person name="Abrahante J.E."/>
            <person name="Garbe J."/>
        </authorList>
    </citation>
    <scope>NUCLEOTIDE SEQUENCE</scope>
    <source>
        <strain evidence="1">Duluth1</strain>
        <tissue evidence="1">Whole animal</tissue>
    </source>
</reference>